<dbReference type="PANTHER" id="PTHR10993">
    <property type="entry name" value="OCTANOYLTRANSFERASE"/>
    <property type="match status" value="1"/>
</dbReference>
<evidence type="ECO:0000259" key="10">
    <source>
        <dbReference type="PROSITE" id="PS51733"/>
    </source>
</evidence>
<dbReference type="NCBIfam" id="TIGR00214">
    <property type="entry name" value="lipB"/>
    <property type="match status" value="1"/>
</dbReference>
<comment type="miscellaneous">
    <text evidence="5">In the reaction, the free carboxyl group of octanoic acid is attached via an amide linkage to the epsilon-amino group of a specific lysine residue of lipoyl domains of lipoate-dependent enzymes.</text>
</comment>
<accession>A0A5J5ITC7</accession>
<dbReference type="PIRSF" id="PIRSF016262">
    <property type="entry name" value="LPLase"/>
    <property type="match status" value="1"/>
</dbReference>
<dbReference type="GO" id="GO:0033819">
    <property type="term" value="F:lipoyl(octanoyl) transferase activity"/>
    <property type="evidence" value="ECO:0007669"/>
    <property type="project" value="UniProtKB-EC"/>
</dbReference>
<evidence type="ECO:0000313" key="12">
    <source>
        <dbReference type="Proteomes" id="UP000327039"/>
    </source>
</evidence>
<evidence type="ECO:0000256" key="6">
    <source>
        <dbReference type="PIRNR" id="PIRNR016262"/>
    </source>
</evidence>
<dbReference type="PANTHER" id="PTHR10993:SF7">
    <property type="entry name" value="LIPOYLTRANSFERASE 2, MITOCHONDRIAL-RELATED"/>
    <property type="match status" value="1"/>
</dbReference>
<feature type="binding site" evidence="5 8">
    <location>
        <begin position="172"/>
        <end position="174"/>
    </location>
    <ligand>
        <name>substrate</name>
    </ligand>
</feature>
<comment type="function">
    <text evidence="4 5 6">Catalyzes the transfer of endogenously produced octanoic acid from octanoyl-acyl-carrier-protein onto the lipoyl domains of lipoate-dependent enzymes. Lipoyl-ACP can also act as a substrate although octanoyl-ACP is likely to be the physiological substrate.</text>
</comment>
<evidence type="ECO:0000256" key="4">
    <source>
        <dbReference type="ARBA" id="ARBA00024732"/>
    </source>
</evidence>
<dbReference type="InterPro" id="IPR004143">
    <property type="entry name" value="BPL_LPL_catalytic"/>
</dbReference>
<feature type="site" description="Lowers pKa of active site Cys" evidence="5 9">
    <location>
        <position position="156"/>
    </location>
</feature>
<comment type="catalytic activity">
    <reaction evidence="5 6">
        <text>octanoyl-[ACP] + L-lysyl-[protein] = N(6)-octanoyl-L-lysyl-[protein] + holo-[ACP] + H(+)</text>
        <dbReference type="Rhea" id="RHEA:17665"/>
        <dbReference type="Rhea" id="RHEA-COMP:9636"/>
        <dbReference type="Rhea" id="RHEA-COMP:9685"/>
        <dbReference type="Rhea" id="RHEA-COMP:9752"/>
        <dbReference type="Rhea" id="RHEA-COMP:9928"/>
        <dbReference type="ChEBI" id="CHEBI:15378"/>
        <dbReference type="ChEBI" id="CHEBI:29969"/>
        <dbReference type="ChEBI" id="CHEBI:64479"/>
        <dbReference type="ChEBI" id="CHEBI:78463"/>
        <dbReference type="ChEBI" id="CHEBI:78809"/>
        <dbReference type="EC" id="2.3.1.181"/>
    </reaction>
</comment>
<dbReference type="HAMAP" id="MF_00013">
    <property type="entry name" value="LipB"/>
    <property type="match status" value="1"/>
</dbReference>
<evidence type="ECO:0000256" key="1">
    <source>
        <dbReference type="ARBA" id="ARBA00004821"/>
    </source>
</evidence>
<evidence type="ECO:0000256" key="7">
    <source>
        <dbReference type="PIRSR" id="PIRSR016262-1"/>
    </source>
</evidence>
<protein>
    <recommendedName>
        <fullName evidence="5 6">Octanoyltransferase</fullName>
        <ecNumber evidence="5 6">2.3.1.181</ecNumber>
    </recommendedName>
    <alternativeName>
        <fullName evidence="5">Lipoate-protein ligase B</fullName>
    </alternativeName>
    <alternativeName>
        <fullName evidence="5">Lipoyl/octanoyl transferase</fullName>
    </alternativeName>
    <alternativeName>
        <fullName evidence="5">Octanoyl-[acyl-carrier-protein]-protein N-octanoyltransferase</fullName>
    </alternativeName>
</protein>
<sequence length="231" mass="23951">MSRIVGRDSSIEGGTVIGTAIDVRTVGLGPHFIPYRAGWDLQRRVHADVVDGGADTLLLLEHEAVYTAGVRTIAAERPTDGTPVVDVDRGGKITWHGPGQLVGYPIVRLPEPVDVVAHVRRLEAVLLAAVADLGVDAGLIAGRSGVWVSSSGHDAKLAAIGVRVERGVTMHGFALNCSNDLEPFRRIIPCGIADAGVTTLSAELGASVTPADALEVVGGRFTAEFAAAVAA</sequence>
<dbReference type="UniPathway" id="UPA00538">
    <property type="reaction ID" value="UER00592"/>
</dbReference>
<evidence type="ECO:0000313" key="11">
    <source>
        <dbReference type="EMBL" id="KAA9086903.1"/>
    </source>
</evidence>
<keyword evidence="3 5" id="KW-0012">Acyltransferase</keyword>
<comment type="pathway">
    <text evidence="1 5 6">Protein modification; protein lipoylation via endogenous pathway; protein N(6)-(lipoyl)lysine from octanoyl-[acyl-carrier-protein]: step 1/2.</text>
</comment>
<comment type="subcellular location">
    <subcellularLocation>
        <location evidence="5">Cytoplasm</location>
    </subcellularLocation>
</comment>
<dbReference type="SUPFAM" id="SSF55681">
    <property type="entry name" value="Class II aaRS and biotin synthetases"/>
    <property type="match status" value="1"/>
</dbReference>
<organism evidence="11 12">
    <name type="scientific">Microbacterium radiodurans</name>
    <dbReference type="NCBI Taxonomy" id="661398"/>
    <lineage>
        <taxon>Bacteria</taxon>
        <taxon>Bacillati</taxon>
        <taxon>Actinomycetota</taxon>
        <taxon>Actinomycetes</taxon>
        <taxon>Micrococcales</taxon>
        <taxon>Microbacteriaceae</taxon>
        <taxon>Microbacterium</taxon>
    </lineage>
</organism>
<proteinExistence type="inferred from homology"/>
<dbReference type="EMBL" id="VYRZ01000002">
    <property type="protein sequence ID" value="KAA9086903.1"/>
    <property type="molecule type" value="Genomic_DNA"/>
</dbReference>
<evidence type="ECO:0000256" key="3">
    <source>
        <dbReference type="ARBA" id="ARBA00023315"/>
    </source>
</evidence>
<dbReference type="Pfam" id="PF21948">
    <property type="entry name" value="LplA-B_cat"/>
    <property type="match status" value="1"/>
</dbReference>
<dbReference type="NCBIfam" id="NF010925">
    <property type="entry name" value="PRK14345.1"/>
    <property type="match status" value="1"/>
</dbReference>
<reference evidence="12" key="1">
    <citation type="submission" date="2019-09" db="EMBL/GenBank/DDBJ databases">
        <title>Mumia zhuanghuii sp. nov. isolated from the intestinal contents of plateau pika (Ochotona curzoniae) in the Qinghai-Tibet plateau of China.</title>
        <authorList>
            <person name="Tian Z."/>
        </authorList>
    </citation>
    <scope>NUCLEOTIDE SEQUENCE [LARGE SCALE GENOMIC DNA]</scope>
    <source>
        <strain evidence="12">DSM 25564</strain>
    </source>
</reference>
<gene>
    <name evidence="5 11" type="primary">lipB</name>
    <name evidence="11" type="ORF">F6B42_07925</name>
</gene>
<dbReference type="PROSITE" id="PS01313">
    <property type="entry name" value="LIPB"/>
    <property type="match status" value="1"/>
</dbReference>
<dbReference type="PROSITE" id="PS51733">
    <property type="entry name" value="BPL_LPL_CATALYTIC"/>
    <property type="match status" value="1"/>
</dbReference>
<keyword evidence="2 5" id="KW-0808">Transferase</keyword>
<dbReference type="InterPro" id="IPR045864">
    <property type="entry name" value="aa-tRNA-synth_II/BPL/LPL"/>
</dbReference>
<dbReference type="GO" id="GO:0005737">
    <property type="term" value="C:cytoplasm"/>
    <property type="evidence" value="ECO:0007669"/>
    <property type="project" value="UniProtKB-SubCell"/>
</dbReference>
<dbReference type="InterPro" id="IPR020605">
    <property type="entry name" value="Octanoyltransferase_CS"/>
</dbReference>
<evidence type="ECO:0000256" key="2">
    <source>
        <dbReference type="ARBA" id="ARBA00022679"/>
    </source>
</evidence>
<dbReference type="Gene3D" id="3.30.930.10">
    <property type="entry name" value="Bira Bifunctional Protein, Domain 2"/>
    <property type="match status" value="1"/>
</dbReference>
<dbReference type="CDD" id="cd16444">
    <property type="entry name" value="LipB"/>
    <property type="match status" value="1"/>
</dbReference>
<dbReference type="EC" id="2.3.1.181" evidence="5 6"/>
<feature type="binding site" evidence="5 8">
    <location>
        <begin position="89"/>
        <end position="96"/>
    </location>
    <ligand>
        <name>substrate</name>
    </ligand>
</feature>
<dbReference type="AlphaFoldDB" id="A0A5J5ITC7"/>
<name>A0A5J5ITC7_9MICO</name>
<comment type="similarity">
    <text evidence="5 6">Belongs to the LipB family.</text>
</comment>
<dbReference type="GO" id="GO:0009249">
    <property type="term" value="P:protein lipoylation"/>
    <property type="evidence" value="ECO:0007669"/>
    <property type="project" value="InterPro"/>
</dbReference>
<feature type="domain" description="BPL/LPL catalytic" evidence="10">
    <location>
        <begin position="51"/>
        <end position="229"/>
    </location>
</feature>
<feature type="active site" description="Acyl-thioester intermediate" evidence="5 7">
    <location>
        <position position="190"/>
    </location>
</feature>
<dbReference type="OrthoDB" id="9787061at2"/>
<dbReference type="Proteomes" id="UP000327039">
    <property type="component" value="Unassembled WGS sequence"/>
</dbReference>
<comment type="caution">
    <text evidence="11">The sequence shown here is derived from an EMBL/GenBank/DDBJ whole genome shotgun (WGS) entry which is preliminary data.</text>
</comment>
<keyword evidence="5" id="KW-0963">Cytoplasm</keyword>
<dbReference type="InterPro" id="IPR000544">
    <property type="entry name" value="Octanoyltransferase"/>
</dbReference>
<evidence type="ECO:0000256" key="8">
    <source>
        <dbReference type="PIRSR" id="PIRSR016262-2"/>
    </source>
</evidence>
<feature type="binding site" evidence="5 8">
    <location>
        <begin position="159"/>
        <end position="161"/>
    </location>
    <ligand>
        <name>substrate</name>
    </ligand>
</feature>
<keyword evidence="12" id="KW-1185">Reference proteome</keyword>
<evidence type="ECO:0000256" key="9">
    <source>
        <dbReference type="PIRSR" id="PIRSR016262-3"/>
    </source>
</evidence>
<evidence type="ECO:0000256" key="5">
    <source>
        <dbReference type="HAMAP-Rule" id="MF_00013"/>
    </source>
</evidence>